<dbReference type="InterPro" id="IPR038071">
    <property type="entry name" value="UROD/MetE-like_sf"/>
</dbReference>
<dbReference type="InterPro" id="IPR052024">
    <property type="entry name" value="Methanogen_methyltrans"/>
</dbReference>
<protein>
    <recommendedName>
        <fullName evidence="1">Uroporphyrinogen decarboxylase (URO-D) domain-containing protein</fullName>
    </recommendedName>
</protein>
<dbReference type="Gene3D" id="3.20.20.210">
    <property type="match status" value="1"/>
</dbReference>
<dbReference type="PANTHER" id="PTHR47099">
    <property type="entry name" value="METHYLCOBAMIDE:COM METHYLTRANSFERASE MTBA"/>
    <property type="match status" value="1"/>
</dbReference>
<dbReference type="AlphaFoldDB" id="A0A3D1JID7"/>
<accession>A0A3D1JID7</accession>
<dbReference type="EMBL" id="DPBP01000041">
    <property type="protein sequence ID" value="HCE18272.1"/>
    <property type="molecule type" value="Genomic_DNA"/>
</dbReference>
<dbReference type="Pfam" id="PF01208">
    <property type="entry name" value="URO-D"/>
    <property type="match status" value="1"/>
</dbReference>
<dbReference type="GO" id="GO:0004853">
    <property type="term" value="F:uroporphyrinogen decarboxylase activity"/>
    <property type="evidence" value="ECO:0007669"/>
    <property type="project" value="InterPro"/>
</dbReference>
<dbReference type="PANTHER" id="PTHR47099:SF1">
    <property type="entry name" value="METHYLCOBAMIDE:COM METHYLTRANSFERASE MTBA"/>
    <property type="match status" value="1"/>
</dbReference>
<dbReference type="OrthoDB" id="9771599at2"/>
<reference evidence="2 3" key="1">
    <citation type="journal article" date="2018" name="Nat. Biotechnol.">
        <title>A standardized bacterial taxonomy based on genome phylogeny substantially revises the tree of life.</title>
        <authorList>
            <person name="Parks D.H."/>
            <person name="Chuvochina M."/>
            <person name="Waite D.W."/>
            <person name="Rinke C."/>
            <person name="Skarshewski A."/>
            <person name="Chaumeil P.A."/>
            <person name="Hugenholtz P."/>
        </authorList>
    </citation>
    <scope>NUCLEOTIDE SEQUENCE [LARGE SCALE GENOMIC DNA]</scope>
    <source>
        <strain evidence="2">UBA8781</strain>
    </source>
</reference>
<dbReference type="SUPFAM" id="SSF51726">
    <property type="entry name" value="UROD/MetE-like"/>
    <property type="match status" value="1"/>
</dbReference>
<feature type="domain" description="Uroporphyrinogen decarboxylase (URO-D)" evidence="1">
    <location>
        <begin position="227"/>
        <end position="421"/>
    </location>
</feature>
<name>A0A3D1JID7_9CHLR</name>
<sequence>MINASHPAERDQPMPSSRELVSRALNFQPVERIPKDLGGMRSTSISAFAYPGLVRALGLPPRPPRVEDTWQMLALPDLDVLDALGVDVVSILDGVTNALPPEAQADLWHDYDFGGRLQAQVRHPEAFAALPDGTLVQNGKLRMPPGAFVFDEEHAGQALDLSAELPKLDLKRFRQEVEAGLLRDDEVRAIRALCARVRDATDRAVFFNDASLQAMLGIGAFQGVAIFPMLCLTEPDYVHELHEIVTRRAEVNIARLMPEIAPYIDVAMLAADDWGTQQGLFASPRVFRELFLPYYRRINEAMRRHAPGVKRFLHSCGAIYDLIDLIVEAGFEVLNPVQWTAGGHSFREWKAKTHGRIALWGGGVDAQRTLPLGTVEDVAREVREVAACFARGSGYVFCNIHNILAEIPPEKVLALYRAVDEVTPVMEETTFPDRGEKTWLH</sequence>
<evidence type="ECO:0000313" key="3">
    <source>
        <dbReference type="Proteomes" id="UP000264141"/>
    </source>
</evidence>
<evidence type="ECO:0000313" key="2">
    <source>
        <dbReference type="EMBL" id="HCE18272.1"/>
    </source>
</evidence>
<comment type="caution">
    <text evidence="2">The sequence shown here is derived from an EMBL/GenBank/DDBJ whole genome shotgun (WGS) entry which is preliminary data.</text>
</comment>
<dbReference type="InterPro" id="IPR000257">
    <property type="entry name" value="Uroporphyrinogen_deCOase"/>
</dbReference>
<gene>
    <name evidence="2" type="ORF">DEQ80_10470</name>
</gene>
<proteinExistence type="predicted"/>
<dbReference type="GO" id="GO:0006779">
    <property type="term" value="P:porphyrin-containing compound biosynthetic process"/>
    <property type="evidence" value="ECO:0007669"/>
    <property type="project" value="InterPro"/>
</dbReference>
<dbReference type="STRING" id="229919.GCA_001050195_00195"/>
<organism evidence="2 3">
    <name type="scientific">Anaerolinea thermolimosa</name>
    <dbReference type="NCBI Taxonomy" id="229919"/>
    <lineage>
        <taxon>Bacteria</taxon>
        <taxon>Bacillati</taxon>
        <taxon>Chloroflexota</taxon>
        <taxon>Anaerolineae</taxon>
        <taxon>Anaerolineales</taxon>
        <taxon>Anaerolineaceae</taxon>
        <taxon>Anaerolinea</taxon>
    </lineage>
</organism>
<evidence type="ECO:0000259" key="1">
    <source>
        <dbReference type="Pfam" id="PF01208"/>
    </source>
</evidence>
<dbReference type="Proteomes" id="UP000264141">
    <property type="component" value="Unassembled WGS sequence"/>
</dbReference>